<dbReference type="InterPro" id="IPR015168">
    <property type="entry name" value="SsuA/THI5"/>
</dbReference>
<accession>A0A1M7UEE7</accession>
<keyword evidence="3" id="KW-0732">Signal</keyword>
<feature type="domain" description="SsuA/THI5-like" evidence="5">
    <location>
        <begin position="48"/>
        <end position="259"/>
    </location>
</feature>
<dbReference type="GO" id="GO:0042597">
    <property type="term" value="C:periplasmic space"/>
    <property type="evidence" value="ECO:0007669"/>
    <property type="project" value="UniProtKB-SubCell"/>
</dbReference>
<dbReference type="GO" id="GO:0042918">
    <property type="term" value="P:alkanesulfonate transmembrane transport"/>
    <property type="evidence" value="ECO:0007669"/>
    <property type="project" value="TreeGrafter"/>
</dbReference>
<protein>
    <submittedName>
        <fullName evidence="6">NitT/TauT family transport system substrate-binding protein</fullName>
    </submittedName>
</protein>
<dbReference type="SUPFAM" id="SSF53850">
    <property type="entry name" value="Periplasmic binding protein-like II"/>
    <property type="match status" value="1"/>
</dbReference>
<keyword evidence="4" id="KW-1133">Transmembrane helix</keyword>
<gene>
    <name evidence="6" type="ORF">SAMN05444170_4698</name>
</gene>
<keyword evidence="7" id="KW-1185">Reference proteome</keyword>
<evidence type="ECO:0000256" key="3">
    <source>
        <dbReference type="ARBA" id="ARBA00022729"/>
    </source>
</evidence>
<dbReference type="PANTHER" id="PTHR30024:SF47">
    <property type="entry name" value="TAURINE-BINDING PERIPLASMIC PROTEIN"/>
    <property type="match status" value="1"/>
</dbReference>
<feature type="transmembrane region" description="Helical" evidence="4">
    <location>
        <begin position="12"/>
        <end position="28"/>
    </location>
</feature>
<reference evidence="7" key="1">
    <citation type="submission" date="2016-11" db="EMBL/GenBank/DDBJ databases">
        <authorList>
            <person name="Varghese N."/>
            <person name="Submissions S."/>
        </authorList>
    </citation>
    <scope>NUCLEOTIDE SEQUENCE [LARGE SCALE GENOMIC DNA]</scope>
    <source>
        <strain evidence="7">GAS401</strain>
    </source>
</reference>
<evidence type="ECO:0000313" key="7">
    <source>
        <dbReference type="Proteomes" id="UP000184096"/>
    </source>
</evidence>
<evidence type="ECO:0000256" key="1">
    <source>
        <dbReference type="ARBA" id="ARBA00004418"/>
    </source>
</evidence>
<dbReference type="Pfam" id="PF09084">
    <property type="entry name" value="NMT1"/>
    <property type="match status" value="1"/>
</dbReference>
<keyword evidence="4" id="KW-0472">Membrane</keyword>
<evidence type="ECO:0000256" key="2">
    <source>
        <dbReference type="ARBA" id="ARBA00010742"/>
    </source>
</evidence>
<proteinExistence type="inferred from homology"/>
<dbReference type="EMBL" id="LT670849">
    <property type="protein sequence ID" value="SHN81358.1"/>
    <property type="molecule type" value="Genomic_DNA"/>
</dbReference>
<comment type="subcellular location">
    <subcellularLocation>
        <location evidence="1">Periplasm</location>
    </subcellularLocation>
</comment>
<dbReference type="OrthoDB" id="5348911at2"/>
<evidence type="ECO:0000313" key="6">
    <source>
        <dbReference type="EMBL" id="SHN81358.1"/>
    </source>
</evidence>
<evidence type="ECO:0000259" key="5">
    <source>
        <dbReference type="Pfam" id="PF09084"/>
    </source>
</evidence>
<comment type="similarity">
    <text evidence="2">Belongs to the bacterial solute-binding protein SsuA/TauA family.</text>
</comment>
<keyword evidence="4" id="KW-0812">Transmembrane</keyword>
<organism evidence="6 7">
    <name type="scientific">Bradyrhizobium erythrophlei</name>
    <dbReference type="NCBI Taxonomy" id="1437360"/>
    <lineage>
        <taxon>Bacteria</taxon>
        <taxon>Pseudomonadati</taxon>
        <taxon>Pseudomonadota</taxon>
        <taxon>Alphaproteobacteria</taxon>
        <taxon>Hyphomicrobiales</taxon>
        <taxon>Nitrobacteraceae</taxon>
        <taxon>Bradyrhizobium</taxon>
    </lineage>
</organism>
<name>A0A1M7UEE7_9BRAD</name>
<dbReference type="AlphaFoldDB" id="A0A1M7UEE7"/>
<dbReference type="Gene3D" id="3.40.190.10">
    <property type="entry name" value="Periplasmic binding protein-like II"/>
    <property type="match status" value="2"/>
</dbReference>
<sequence length="334" mass="36307">MAQGKRTFRLRQVGFFLAVVAIIMAWTLQRSRAETITVTHWGGQFYGVPYAVAMEKGFFKKNDVDVSGILTAAGGGTAVRNTLAGGIPFGEVSLAAAVQAINAGQKLIIIGAGTWSVADQMWVVKKDSTLQGIKDLAGKQIAYTAPGSVSNMLILMALKASGMTPQQVKLVPAGDLGANISAVGSGAIDAGFSDELIYAQHKELVKPLFMVRDVLDPRMMQTVMITTGEYARAHPDIIKGLINARRQGLAYAFDHPDEAADITAKAYNNPNIELFRSHVRELIRVNYWSDGRLDYASMNHMVEGLQITGQMKGEVDWPKYVDTSYLPADLRPTQ</sequence>
<dbReference type="Proteomes" id="UP000184096">
    <property type="component" value="Chromosome I"/>
</dbReference>
<evidence type="ECO:0000256" key="4">
    <source>
        <dbReference type="SAM" id="Phobius"/>
    </source>
</evidence>
<dbReference type="RefSeq" id="WP_072821431.1">
    <property type="nucleotide sequence ID" value="NZ_LT670849.1"/>
</dbReference>
<dbReference type="PANTHER" id="PTHR30024">
    <property type="entry name" value="ALIPHATIC SULFONATES-BINDING PROTEIN-RELATED"/>
    <property type="match status" value="1"/>
</dbReference>